<dbReference type="EMBL" id="OCPC01000006">
    <property type="protein sequence ID" value="SOE18857.1"/>
    <property type="molecule type" value="Genomic_DNA"/>
</dbReference>
<organism evidence="1 2">
    <name type="scientific">Hoeflea halophila</name>
    <dbReference type="NCBI Taxonomy" id="714899"/>
    <lineage>
        <taxon>Bacteria</taxon>
        <taxon>Pseudomonadati</taxon>
        <taxon>Pseudomonadota</taxon>
        <taxon>Alphaproteobacteria</taxon>
        <taxon>Hyphomicrobiales</taxon>
        <taxon>Rhizobiaceae</taxon>
        <taxon>Hoeflea</taxon>
    </lineage>
</organism>
<name>A0A286IFQ4_9HYPH</name>
<evidence type="ECO:0000313" key="2">
    <source>
        <dbReference type="Proteomes" id="UP000219465"/>
    </source>
</evidence>
<protein>
    <submittedName>
        <fullName evidence="1">Uncharacterized protein</fullName>
    </submittedName>
</protein>
<reference evidence="2" key="1">
    <citation type="submission" date="2017-08" db="EMBL/GenBank/DDBJ databases">
        <authorList>
            <person name="Varghese N."/>
            <person name="Submissions S."/>
        </authorList>
    </citation>
    <scope>NUCLEOTIDE SEQUENCE [LARGE SCALE GENOMIC DNA]</scope>
    <source>
        <strain evidence="2">KCTC 23107</strain>
    </source>
</reference>
<evidence type="ECO:0000313" key="1">
    <source>
        <dbReference type="EMBL" id="SOE18857.1"/>
    </source>
</evidence>
<accession>A0A286IFQ4</accession>
<gene>
    <name evidence="1" type="ORF">SAMN05877838_3801</name>
</gene>
<keyword evidence="2" id="KW-1185">Reference proteome</keyword>
<sequence>MSEMQPDHYVSRRESLTIPHGKVSNYQSGVDKCQYRW</sequence>
<dbReference type="Proteomes" id="UP000219465">
    <property type="component" value="Unassembled WGS sequence"/>
</dbReference>
<proteinExistence type="predicted"/>
<dbReference type="AlphaFoldDB" id="A0A286IFQ4"/>